<evidence type="ECO:0000313" key="2">
    <source>
        <dbReference type="Proteomes" id="UP000887013"/>
    </source>
</evidence>
<evidence type="ECO:0000313" key="1">
    <source>
        <dbReference type="EMBL" id="GFT34229.1"/>
    </source>
</evidence>
<keyword evidence="2" id="KW-1185">Reference proteome</keyword>
<comment type="caution">
    <text evidence="1">The sequence shown here is derived from an EMBL/GenBank/DDBJ whole genome shotgun (WGS) entry which is preliminary data.</text>
</comment>
<organism evidence="1 2">
    <name type="scientific">Nephila pilipes</name>
    <name type="common">Giant wood spider</name>
    <name type="synonym">Nephila maculata</name>
    <dbReference type="NCBI Taxonomy" id="299642"/>
    <lineage>
        <taxon>Eukaryota</taxon>
        <taxon>Metazoa</taxon>
        <taxon>Ecdysozoa</taxon>
        <taxon>Arthropoda</taxon>
        <taxon>Chelicerata</taxon>
        <taxon>Arachnida</taxon>
        <taxon>Araneae</taxon>
        <taxon>Araneomorphae</taxon>
        <taxon>Entelegynae</taxon>
        <taxon>Araneoidea</taxon>
        <taxon>Nephilidae</taxon>
        <taxon>Nephila</taxon>
    </lineage>
</organism>
<accession>A0A8X6NWA2</accession>
<sequence>MRKTIHHRCSCTALFTSKLCVAKYVDNSSLLNLVVKMMNLKRTHELNHRQFRDALKDTNTESHDLPNYTTVRWLSCENVMYLNEERK</sequence>
<protein>
    <submittedName>
        <fullName evidence="1">Uncharacterized protein</fullName>
    </submittedName>
</protein>
<dbReference type="AlphaFoldDB" id="A0A8X6NWA2"/>
<dbReference type="EMBL" id="BMAW01013469">
    <property type="protein sequence ID" value="GFT34229.1"/>
    <property type="molecule type" value="Genomic_DNA"/>
</dbReference>
<reference evidence="1" key="1">
    <citation type="submission" date="2020-08" db="EMBL/GenBank/DDBJ databases">
        <title>Multicomponent nature underlies the extraordinary mechanical properties of spider dragline silk.</title>
        <authorList>
            <person name="Kono N."/>
            <person name="Nakamura H."/>
            <person name="Mori M."/>
            <person name="Yoshida Y."/>
            <person name="Ohtoshi R."/>
            <person name="Malay A.D."/>
            <person name="Moran D.A.P."/>
            <person name="Tomita M."/>
            <person name="Numata K."/>
            <person name="Arakawa K."/>
        </authorList>
    </citation>
    <scope>NUCLEOTIDE SEQUENCE</scope>
</reference>
<proteinExistence type="predicted"/>
<dbReference type="OrthoDB" id="10063846at2759"/>
<gene>
    <name evidence="1" type="ORF">NPIL_504391</name>
</gene>
<dbReference type="Proteomes" id="UP000887013">
    <property type="component" value="Unassembled WGS sequence"/>
</dbReference>
<name>A0A8X6NWA2_NEPPI</name>